<evidence type="ECO:0000256" key="5">
    <source>
        <dbReference type="ARBA" id="ARBA00022989"/>
    </source>
</evidence>
<dbReference type="GO" id="GO:0051301">
    <property type="term" value="P:cell division"/>
    <property type="evidence" value="ECO:0007669"/>
    <property type="project" value="UniProtKB-KW"/>
</dbReference>
<accession>A0ABW1S581</accession>
<evidence type="ECO:0000256" key="8">
    <source>
        <dbReference type="NCBIfam" id="TIGR02209"/>
    </source>
</evidence>
<keyword evidence="3 10" id="KW-0132">Cell division</keyword>
<evidence type="ECO:0000256" key="1">
    <source>
        <dbReference type="ARBA" id="ARBA00004401"/>
    </source>
</evidence>
<keyword evidence="9" id="KW-0175">Coiled coil</keyword>
<evidence type="ECO:0000256" key="3">
    <source>
        <dbReference type="ARBA" id="ARBA00022618"/>
    </source>
</evidence>
<protein>
    <recommendedName>
        <fullName evidence="8">Cell division protein FtsL</fullName>
    </recommendedName>
</protein>
<keyword evidence="2" id="KW-1003">Cell membrane</keyword>
<organism evidence="10 11">
    <name type="scientific">Ponticaulis profundi</name>
    <dbReference type="NCBI Taxonomy" id="2665222"/>
    <lineage>
        <taxon>Bacteria</taxon>
        <taxon>Pseudomonadati</taxon>
        <taxon>Pseudomonadota</taxon>
        <taxon>Alphaproteobacteria</taxon>
        <taxon>Hyphomonadales</taxon>
        <taxon>Hyphomonadaceae</taxon>
        <taxon>Ponticaulis</taxon>
    </lineage>
</organism>
<evidence type="ECO:0000313" key="11">
    <source>
        <dbReference type="Proteomes" id="UP001596303"/>
    </source>
</evidence>
<keyword evidence="7" id="KW-0131">Cell cycle</keyword>
<dbReference type="NCBIfam" id="TIGR02209">
    <property type="entry name" value="ftsL_broad"/>
    <property type="match status" value="1"/>
</dbReference>
<dbReference type="InterPro" id="IPR011922">
    <property type="entry name" value="Cell_div_FtsL"/>
</dbReference>
<name>A0ABW1S581_9PROT</name>
<evidence type="ECO:0000256" key="7">
    <source>
        <dbReference type="ARBA" id="ARBA00023306"/>
    </source>
</evidence>
<keyword evidence="11" id="KW-1185">Reference proteome</keyword>
<feature type="coiled-coil region" evidence="9">
    <location>
        <begin position="27"/>
        <end position="54"/>
    </location>
</feature>
<dbReference type="RefSeq" id="WP_377374725.1">
    <property type="nucleotide sequence ID" value="NZ_JBHSSW010000003.1"/>
</dbReference>
<keyword evidence="4" id="KW-0812">Transmembrane</keyword>
<comment type="caution">
    <text evidence="10">The sequence shown here is derived from an EMBL/GenBank/DDBJ whole genome shotgun (WGS) entry which is preliminary data.</text>
</comment>
<keyword evidence="6" id="KW-0472">Membrane</keyword>
<keyword evidence="5" id="KW-1133">Transmembrane helix</keyword>
<dbReference type="Proteomes" id="UP001596303">
    <property type="component" value="Unassembled WGS sequence"/>
</dbReference>
<comment type="subcellular location">
    <subcellularLocation>
        <location evidence="1">Cell membrane</location>
        <topology evidence="1">Single-pass type II membrane protein</topology>
    </subcellularLocation>
</comment>
<gene>
    <name evidence="10" type="primary">ftsL</name>
    <name evidence="10" type="ORF">ACFQDM_01950</name>
</gene>
<dbReference type="EMBL" id="JBHSSW010000003">
    <property type="protein sequence ID" value="MFC6196820.1"/>
    <property type="molecule type" value="Genomic_DNA"/>
</dbReference>
<evidence type="ECO:0000313" key="10">
    <source>
        <dbReference type="EMBL" id="MFC6196820.1"/>
    </source>
</evidence>
<evidence type="ECO:0000256" key="2">
    <source>
        <dbReference type="ARBA" id="ARBA00022475"/>
    </source>
</evidence>
<evidence type="ECO:0000256" key="9">
    <source>
        <dbReference type="SAM" id="Coils"/>
    </source>
</evidence>
<proteinExistence type="predicted"/>
<evidence type="ECO:0000256" key="6">
    <source>
        <dbReference type="ARBA" id="ARBA00023136"/>
    </source>
</evidence>
<reference evidence="11" key="1">
    <citation type="journal article" date="2019" name="Int. J. Syst. Evol. Microbiol.">
        <title>The Global Catalogue of Microorganisms (GCM) 10K type strain sequencing project: providing services to taxonomists for standard genome sequencing and annotation.</title>
        <authorList>
            <consortium name="The Broad Institute Genomics Platform"/>
            <consortium name="The Broad Institute Genome Sequencing Center for Infectious Disease"/>
            <person name="Wu L."/>
            <person name="Ma J."/>
        </authorList>
    </citation>
    <scope>NUCLEOTIDE SEQUENCE [LARGE SCALE GENOMIC DNA]</scope>
    <source>
        <strain evidence="11">CGMCC-1.15741</strain>
    </source>
</reference>
<evidence type="ECO:0000256" key="4">
    <source>
        <dbReference type="ARBA" id="ARBA00022692"/>
    </source>
</evidence>
<sequence length="102" mass="11285">MNKYLYFFGFVLAGFLALGMFQAKSGASKSKAEIAKLEANIAAIQKDISILRTEHAHLASRERIATLASERLGMAPARSYQMIEVDRAAEAFGPLIEYEDDQ</sequence>